<evidence type="ECO:0000313" key="2">
    <source>
        <dbReference type="EMBL" id="KAK3797873.1"/>
    </source>
</evidence>
<sequence length="212" mass="23801">MDKYTRERRISWNRRGSPTKFNRTANSRLEEDNRRAPKLCERVGWKSIVRVGGYKGLQRWWINLGRAEDGPGIARDTQLTSIEQQTLDLKKTTEVAQKFTEAAQLTSIQRQTLDSKKTVDVAASAPTEHRLNLGACKRHRVAYLRAGWMEGIIQLPAVSSCHTGSSVHSSQARTQPPPPLPTHTHTTTISQTSGCSFSEDAEHETHPFPLTT</sequence>
<organism evidence="2 3">
    <name type="scientific">Elysia crispata</name>
    <name type="common">lettuce slug</name>
    <dbReference type="NCBI Taxonomy" id="231223"/>
    <lineage>
        <taxon>Eukaryota</taxon>
        <taxon>Metazoa</taxon>
        <taxon>Spiralia</taxon>
        <taxon>Lophotrochozoa</taxon>
        <taxon>Mollusca</taxon>
        <taxon>Gastropoda</taxon>
        <taxon>Heterobranchia</taxon>
        <taxon>Euthyneura</taxon>
        <taxon>Panpulmonata</taxon>
        <taxon>Sacoglossa</taxon>
        <taxon>Placobranchoidea</taxon>
        <taxon>Plakobranchidae</taxon>
        <taxon>Elysia</taxon>
    </lineage>
</organism>
<accession>A0AAE1B198</accession>
<dbReference type="EMBL" id="JAWDGP010000740">
    <property type="protein sequence ID" value="KAK3797873.1"/>
    <property type="molecule type" value="Genomic_DNA"/>
</dbReference>
<name>A0AAE1B198_9GAST</name>
<feature type="compositionally biased region" description="Polar residues" evidence="1">
    <location>
        <begin position="14"/>
        <end position="27"/>
    </location>
</feature>
<feature type="region of interest" description="Disordered" evidence="1">
    <location>
        <begin position="163"/>
        <end position="212"/>
    </location>
</feature>
<reference evidence="2" key="1">
    <citation type="journal article" date="2023" name="G3 (Bethesda)">
        <title>A reference genome for the long-term kleptoplast-retaining sea slug Elysia crispata morphotype clarki.</title>
        <authorList>
            <person name="Eastman K.E."/>
            <person name="Pendleton A.L."/>
            <person name="Shaikh M.A."/>
            <person name="Suttiyut T."/>
            <person name="Ogas R."/>
            <person name="Tomko P."/>
            <person name="Gavelis G."/>
            <person name="Widhalm J.R."/>
            <person name="Wisecaver J.H."/>
        </authorList>
    </citation>
    <scope>NUCLEOTIDE SEQUENCE</scope>
    <source>
        <strain evidence="2">ECLA1</strain>
    </source>
</reference>
<dbReference type="Proteomes" id="UP001283361">
    <property type="component" value="Unassembled WGS sequence"/>
</dbReference>
<keyword evidence="3" id="KW-1185">Reference proteome</keyword>
<dbReference type="AlphaFoldDB" id="A0AAE1B198"/>
<feature type="compositionally biased region" description="Basic and acidic residues" evidence="1">
    <location>
        <begin position="1"/>
        <end position="10"/>
    </location>
</feature>
<protein>
    <submittedName>
        <fullName evidence="2">Uncharacterized protein</fullName>
    </submittedName>
</protein>
<feature type="region of interest" description="Disordered" evidence="1">
    <location>
        <begin position="1"/>
        <end position="32"/>
    </location>
</feature>
<comment type="caution">
    <text evidence="2">The sequence shown here is derived from an EMBL/GenBank/DDBJ whole genome shotgun (WGS) entry which is preliminary data.</text>
</comment>
<proteinExistence type="predicted"/>
<gene>
    <name evidence="2" type="ORF">RRG08_052472</name>
</gene>
<evidence type="ECO:0000313" key="3">
    <source>
        <dbReference type="Proteomes" id="UP001283361"/>
    </source>
</evidence>
<evidence type="ECO:0000256" key="1">
    <source>
        <dbReference type="SAM" id="MobiDB-lite"/>
    </source>
</evidence>